<evidence type="ECO:0000313" key="2">
    <source>
        <dbReference type="EMBL" id="MBM0106521.1"/>
    </source>
</evidence>
<name>A0ABS1WZX4_9GAMM</name>
<evidence type="ECO:0000256" key="1">
    <source>
        <dbReference type="SAM" id="SignalP"/>
    </source>
</evidence>
<protein>
    <recommendedName>
        <fullName evidence="4">Extracellular repeat, HAF family</fullName>
    </recommendedName>
</protein>
<keyword evidence="3" id="KW-1185">Reference proteome</keyword>
<accession>A0ABS1WZX4</accession>
<evidence type="ECO:0008006" key="4">
    <source>
        <dbReference type="Google" id="ProtNLM"/>
    </source>
</evidence>
<organism evidence="2 3">
    <name type="scientific">Steroidobacter gossypii</name>
    <dbReference type="NCBI Taxonomy" id="2805490"/>
    <lineage>
        <taxon>Bacteria</taxon>
        <taxon>Pseudomonadati</taxon>
        <taxon>Pseudomonadota</taxon>
        <taxon>Gammaproteobacteria</taxon>
        <taxon>Steroidobacterales</taxon>
        <taxon>Steroidobacteraceae</taxon>
        <taxon>Steroidobacter</taxon>
    </lineage>
</organism>
<reference evidence="2 3" key="1">
    <citation type="journal article" date="2021" name="Int. J. Syst. Evol. Microbiol.">
        <title>Steroidobacter gossypii sp. nov., isolated from soil of cotton cropping field.</title>
        <authorList>
            <person name="Huang R."/>
            <person name="Yang S."/>
            <person name="Zhen C."/>
            <person name="Liu W."/>
        </authorList>
    </citation>
    <scope>NUCLEOTIDE SEQUENCE [LARGE SCALE GENOMIC DNA]</scope>
    <source>
        <strain evidence="2 3">S1-65</strain>
    </source>
</reference>
<dbReference type="RefSeq" id="WP_203168643.1">
    <property type="nucleotide sequence ID" value="NZ_JAEVLS010000004.1"/>
</dbReference>
<comment type="caution">
    <text evidence="2">The sequence shown here is derived from an EMBL/GenBank/DDBJ whole genome shotgun (WGS) entry which is preliminary data.</text>
</comment>
<dbReference type="InterPro" id="IPR014262">
    <property type="entry name" value="HAF_rpt"/>
</dbReference>
<sequence>MLHRMFLAALSVSVVLLPASGHAGADKGPIEAASYCVYDLGRLPGLPAGETYQGAPAINERDEIVGWQAVSTDLTNHGFIWSRRTGMRDLGVLPGHENLNPADISDDRIIVGNASNSDSGEDVAFVWTPSAGIRQLHVSLGGIEAFASGINRRGQIAGSSEFGPTHQQRAFLREKNGEVMDLGAFADGDGSSGASDINDRGQVIGTSTGPITAEGFIWDKRHGMRRLAPSSSLVILPTRINNHGEVVGETVADQTRAFKWTRRDGLQYLPTLTGEITYSTATGINDWGTIVGASSIADGPPHAVIWSRRSGIRDLNDLIDSSSPLASRIVLVIASAINDRSRIAAIGYYTDSQDPQRAFMLEPRKPGGPPCE</sequence>
<dbReference type="Proteomes" id="UP000661077">
    <property type="component" value="Unassembled WGS sequence"/>
</dbReference>
<gene>
    <name evidence="2" type="ORF">JM946_17470</name>
</gene>
<feature type="chain" id="PRO_5046620658" description="Extracellular repeat, HAF family" evidence="1">
    <location>
        <begin position="26"/>
        <end position="372"/>
    </location>
</feature>
<feature type="signal peptide" evidence="1">
    <location>
        <begin position="1"/>
        <end position="25"/>
    </location>
</feature>
<dbReference type="EMBL" id="JAEVLS010000004">
    <property type="protein sequence ID" value="MBM0106521.1"/>
    <property type="molecule type" value="Genomic_DNA"/>
</dbReference>
<dbReference type="NCBIfam" id="TIGR02913">
    <property type="entry name" value="HAF_rpt"/>
    <property type="match status" value="1"/>
</dbReference>
<evidence type="ECO:0000313" key="3">
    <source>
        <dbReference type="Proteomes" id="UP000661077"/>
    </source>
</evidence>
<keyword evidence="1" id="KW-0732">Signal</keyword>
<proteinExistence type="predicted"/>